<feature type="transmembrane region" description="Helical" evidence="1">
    <location>
        <begin position="6"/>
        <end position="27"/>
    </location>
</feature>
<organism evidence="2 3">
    <name type="scientific">Microbispora rosea</name>
    <dbReference type="NCBI Taxonomy" id="58117"/>
    <lineage>
        <taxon>Bacteria</taxon>
        <taxon>Bacillati</taxon>
        <taxon>Actinomycetota</taxon>
        <taxon>Actinomycetes</taxon>
        <taxon>Streptosporangiales</taxon>
        <taxon>Streptosporangiaceae</taxon>
        <taxon>Microbispora</taxon>
    </lineage>
</organism>
<evidence type="ECO:0000313" key="3">
    <source>
        <dbReference type="Proteomes" id="UP000186096"/>
    </source>
</evidence>
<evidence type="ECO:0000256" key="1">
    <source>
        <dbReference type="SAM" id="Phobius"/>
    </source>
</evidence>
<protein>
    <submittedName>
        <fullName evidence="2">Uncharacterized protein</fullName>
    </submittedName>
</protein>
<sequence>MDATSYGPGLLGFVVVAAIGLALFFLLKNMNKQMRKIQVPDDHHEDERRGNGPEA</sequence>
<keyword evidence="1" id="KW-1133">Transmembrane helix</keyword>
<keyword evidence="1" id="KW-0812">Transmembrane</keyword>
<evidence type="ECO:0000313" key="2">
    <source>
        <dbReference type="EMBL" id="SIQ89767.1"/>
    </source>
</evidence>
<reference evidence="3" key="1">
    <citation type="submission" date="2017-01" db="EMBL/GenBank/DDBJ databases">
        <authorList>
            <person name="Varghese N."/>
            <person name="Submissions S."/>
        </authorList>
    </citation>
    <scope>NUCLEOTIDE SEQUENCE [LARGE SCALE GENOMIC DNA]</scope>
    <source>
        <strain evidence="3">ATCC 12950</strain>
    </source>
</reference>
<dbReference type="EMBL" id="FTNI01000004">
    <property type="protein sequence ID" value="SIQ89767.1"/>
    <property type="molecule type" value="Genomic_DNA"/>
</dbReference>
<name>A0A1N6WHV3_9ACTN</name>
<dbReference type="RefSeq" id="WP_167769252.1">
    <property type="nucleotide sequence ID" value="NZ_FTNI01000004.1"/>
</dbReference>
<keyword evidence="1" id="KW-0472">Membrane</keyword>
<dbReference type="AlphaFoldDB" id="A0A1N6WHV3"/>
<accession>A0A1N6WHV3</accession>
<keyword evidence="3" id="KW-1185">Reference proteome</keyword>
<proteinExistence type="predicted"/>
<dbReference type="Proteomes" id="UP000186096">
    <property type="component" value="Unassembled WGS sequence"/>
</dbReference>
<dbReference type="STRING" id="58117.SAMN05421833_104216"/>
<gene>
    <name evidence="2" type="ORF">SAMN05421833_104216</name>
</gene>